<sequence length="53" mass="5384">MGSQRFHVVDSAVVGRNRSPRRAGAGFGYLAAASPVGADASLGGRRRPGGSSR</sequence>
<reference evidence="2 3" key="1">
    <citation type="submission" date="2016-04" db="EMBL/GenBank/DDBJ databases">
        <title>Complete genome sequence of Dokdonella koreensis DS-123T.</title>
        <authorList>
            <person name="Kim J.F."/>
            <person name="Lee H."/>
            <person name="Kwak M.-J."/>
        </authorList>
    </citation>
    <scope>NUCLEOTIDE SEQUENCE [LARGE SCALE GENOMIC DNA]</scope>
    <source>
        <strain evidence="2 3">DS-123</strain>
    </source>
</reference>
<gene>
    <name evidence="2" type="ORF">I596_2376</name>
</gene>
<dbReference type="EMBL" id="CP015249">
    <property type="protein sequence ID" value="ANB18384.1"/>
    <property type="molecule type" value="Genomic_DNA"/>
</dbReference>
<keyword evidence="3" id="KW-1185">Reference proteome</keyword>
<evidence type="ECO:0000313" key="3">
    <source>
        <dbReference type="Proteomes" id="UP000076830"/>
    </source>
</evidence>
<accession>A0A160DVJ9</accession>
<feature type="region of interest" description="Disordered" evidence="1">
    <location>
        <begin position="1"/>
        <end position="23"/>
    </location>
</feature>
<dbReference type="KEGG" id="dko:I596_2376"/>
<evidence type="ECO:0000313" key="2">
    <source>
        <dbReference type="EMBL" id="ANB18384.1"/>
    </source>
</evidence>
<protein>
    <submittedName>
        <fullName evidence="2">Uncharacterized protein</fullName>
    </submittedName>
</protein>
<evidence type="ECO:0000256" key="1">
    <source>
        <dbReference type="SAM" id="MobiDB-lite"/>
    </source>
</evidence>
<name>A0A160DVJ9_9GAMM</name>
<organism evidence="2 3">
    <name type="scientific">Dokdonella koreensis DS-123</name>
    <dbReference type="NCBI Taxonomy" id="1300342"/>
    <lineage>
        <taxon>Bacteria</taxon>
        <taxon>Pseudomonadati</taxon>
        <taxon>Pseudomonadota</taxon>
        <taxon>Gammaproteobacteria</taxon>
        <taxon>Lysobacterales</taxon>
        <taxon>Rhodanobacteraceae</taxon>
        <taxon>Dokdonella</taxon>
    </lineage>
</organism>
<dbReference type="Proteomes" id="UP000076830">
    <property type="component" value="Chromosome"/>
</dbReference>
<proteinExistence type="predicted"/>
<dbReference type="AlphaFoldDB" id="A0A160DVJ9"/>